<dbReference type="EMBL" id="CM002803">
    <property type="protein sequence ID" value="KEI66102.1"/>
    <property type="molecule type" value="Genomic_DNA"/>
</dbReference>
<dbReference type="STRING" id="388467.A19Y_0978"/>
<dbReference type="Proteomes" id="UP000027395">
    <property type="component" value="Chromosome"/>
</dbReference>
<accession>A0A073CDU7</accession>
<proteinExistence type="predicted"/>
<dbReference type="eggNOG" id="COG1848">
    <property type="taxonomic scope" value="Bacteria"/>
</dbReference>
<dbReference type="SUPFAM" id="SSF88723">
    <property type="entry name" value="PIN domain-like"/>
    <property type="match status" value="1"/>
</dbReference>
<dbReference type="GeneID" id="77287216"/>
<dbReference type="AlphaFoldDB" id="A0A073CDU7"/>
<dbReference type="RefSeq" id="WP_026794188.1">
    <property type="nucleotide sequence ID" value="NZ_CM002803.1"/>
</dbReference>
<protein>
    <recommendedName>
        <fullName evidence="1">PIN domain-containing protein</fullName>
    </recommendedName>
</protein>
<sequence length="136" mass="15114">MTIILTYLDSGVLIAAARGTDIVSLKANSILDSKQRQFCSSYFVRLEILTKAKYHKQQDEVNFYETFFAGCAIWANDLDTIVNLAEELAAKYGLNALDALQVAAAISVNADEFITTEKTTKPLHRVTEIKVIFFAS</sequence>
<keyword evidence="3" id="KW-1185">Reference proteome</keyword>
<dbReference type="InterPro" id="IPR002716">
    <property type="entry name" value="PIN_dom"/>
</dbReference>
<evidence type="ECO:0000313" key="2">
    <source>
        <dbReference type="EMBL" id="KEI66102.1"/>
    </source>
</evidence>
<organism evidence="2 3">
    <name type="scientific">Planktothrix agardhii (strain NIVA-CYA 126/8)</name>
    <dbReference type="NCBI Taxonomy" id="388467"/>
    <lineage>
        <taxon>Bacteria</taxon>
        <taxon>Bacillati</taxon>
        <taxon>Cyanobacteriota</taxon>
        <taxon>Cyanophyceae</taxon>
        <taxon>Oscillatoriophycideae</taxon>
        <taxon>Oscillatoriales</taxon>
        <taxon>Microcoleaceae</taxon>
        <taxon>Planktothrix</taxon>
    </lineage>
</organism>
<dbReference type="Gene3D" id="3.40.50.1010">
    <property type="entry name" value="5'-nuclease"/>
    <property type="match status" value="1"/>
</dbReference>
<name>A0A073CDU7_PLAA1</name>
<dbReference type="InterPro" id="IPR029060">
    <property type="entry name" value="PIN-like_dom_sf"/>
</dbReference>
<evidence type="ECO:0000313" key="3">
    <source>
        <dbReference type="Proteomes" id="UP000027395"/>
    </source>
</evidence>
<dbReference type="Pfam" id="PF01850">
    <property type="entry name" value="PIN"/>
    <property type="match status" value="1"/>
</dbReference>
<reference evidence="2 3" key="1">
    <citation type="journal article" date="2014" name="Appl. Environ. Microbiol.">
        <title>Elucidation of insertion elements encoded on plasmids and in vitro construction of shuttle vectors from the toxic cyanobacterium Planktothrix.</title>
        <authorList>
            <person name="Christiansen G."/>
            <person name="Goesmann A."/>
            <person name="Kurmayer R."/>
        </authorList>
    </citation>
    <scope>NUCLEOTIDE SEQUENCE [LARGE SCALE GENOMIC DNA]</scope>
    <source>
        <strain evidence="2 3">NIVA-CYA 126/8</strain>
    </source>
</reference>
<gene>
    <name evidence="2" type="ORF">A19Y_0978</name>
</gene>
<evidence type="ECO:0000259" key="1">
    <source>
        <dbReference type="Pfam" id="PF01850"/>
    </source>
</evidence>
<feature type="domain" description="PIN" evidence="1">
    <location>
        <begin position="7"/>
        <end position="116"/>
    </location>
</feature>
<dbReference type="PATRIC" id="fig|388467.6.peg.923"/>
<dbReference type="HOGENOM" id="CLU_151259_0_0_3"/>